<protein>
    <recommendedName>
        <fullName evidence="10">L-threonylcarbamoyladenylate synthase</fullName>
        <ecNumber evidence="3">2.7.7.87</ecNumber>
    </recommendedName>
    <alternativeName>
        <fullName evidence="10">L-threonylcarbamoyladenylate synthase</fullName>
    </alternativeName>
</protein>
<name>A0A1W1VYL9_9BACT</name>
<keyword evidence="14" id="KW-1185">Reference proteome</keyword>
<keyword evidence="4" id="KW-0963">Cytoplasm</keyword>
<evidence type="ECO:0000256" key="5">
    <source>
        <dbReference type="ARBA" id="ARBA00022679"/>
    </source>
</evidence>
<dbReference type="EMBL" id="FWWW01000082">
    <property type="protein sequence ID" value="SMB98201.1"/>
    <property type="molecule type" value="Genomic_DNA"/>
</dbReference>
<dbReference type="Proteomes" id="UP000192266">
    <property type="component" value="Unassembled WGS sequence"/>
</dbReference>
<gene>
    <name evidence="13" type="ORF">SAMN00120144_1001</name>
</gene>
<evidence type="ECO:0000256" key="4">
    <source>
        <dbReference type="ARBA" id="ARBA00022490"/>
    </source>
</evidence>
<keyword evidence="5" id="KW-0808">Transferase</keyword>
<organism evidence="13 14">
    <name type="scientific">Hymenobacter roseosalivarius DSM 11622</name>
    <dbReference type="NCBI Taxonomy" id="645990"/>
    <lineage>
        <taxon>Bacteria</taxon>
        <taxon>Pseudomonadati</taxon>
        <taxon>Bacteroidota</taxon>
        <taxon>Cytophagia</taxon>
        <taxon>Cytophagales</taxon>
        <taxon>Hymenobacteraceae</taxon>
        <taxon>Hymenobacter</taxon>
    </lineage>
</organism>
<keyword evidence="8" id="KW-0547">Nucleotide-binding</keyword>
<dbReference type="GO" id="GO:0061710">
    <property type="term" value="F:L-threonylcarbamoyladenylate synthase"/>
    <property type="evidence" value="ECO:0007669"/>
    <property type="project" value="UniProtKB-EC"/>
</dbReference>
<dbReference type="GO" id="GO:0008033">
    <property type="term" value="P:tRNA processing"/>
    <property type="evidence" value="ECO:0007669"/>
    <property type="project" value="UniProtKB-KW"/>
</dbReference>
<dbReference type="PANTHER" id="PTHR17490">
    <property type="entry name" value="SUA5"/>
    <property type="match status" value="1"/>
</dbReference>
<dbReference type="InterPro" id="IPR050156">
    <property type="entry name" value="TC-AMP_synthase_SUA5"/>
</dbReference>
<dbReference type="GO" id="GO:0005524">
    <property type="term" value="F:ATP binding"/>
    <property type="evidence" value="ECO:0007669"/>
    <property type="project" value="UniProtKB-KW"/>
</dbReference>
<dbReference type="EC" id="2.7.7.87" evidence="3"/>
<evidence type="ECO:0000256" key="6">
    <source>
        <dbReference type="ARBA" id="ARBA00022694"/>
    </source>
</evidence>
<keyword evidence="9" id="KW-0067">ATP-binding</keyword>
<keyword evidence="6" id="KW-0819">tRNA processing</keyword>
<dbReference type="InterPro" id="IPR006070">
    <property type="entry name" value="Sua5-like_dom"/>
</dbReference>
<dbReference type="GO" id="GO:0003725">
    <property type="term" value="F:double-stranded RNA binding"/>
    <property type="evidence" value="ECO:0007669"/>
    <property type="project" value="InterPro"/>
</dbReference>
<comment type="subcellular location">
    <subcellularLocation>
        <location evidence="1">Cytoplasm</location>
    </subcellularLocation>
</comment>
<dbReference type="InterPro" id="IPR017945">
    <property type="entry name" value="DHBP_synth_RibB-like_a/b_dom"/>
</dbReference>
<proteinExistence type="inferred from homology"/>
<evidence type="ECO:0000256" key="2">
    <source>
        <dbReference type="ARBA" id="ARBA00007663"/>
    </source>
</evidence>
<evidence type="ECO:0000259" key="12">
    <source>
        <dbReference type="PROSITE" id="PS51163"/>
    </source>
</evidence>
<evidence type="ECO:0000256" key="3">
    <source>
        <dbReference type="ARBA" id="ARBA00012584"/>
    </source>
</evidence>
<dbReference type="GO" id="GO:0006450">
    <property type="term" value="P:regulation of translational fidelity"/>
    <property type="evidence" value="ECO:0007669"/>
    <property type="project" value="TreeGrafter"/>
</dbReference>
<dbReference type="OrthoDB" id="9814580at2"/>
<sequence length="211" mass="23238">MLRAAQHNVLNYLISPLSTSSVANFQQEVEAAVEALLFQQIILYPTDTVWGVGCDAEVPRAVERLYKLKERPEGKPSIVLVADLDMLRRYVAEVPDGLEQALVEQTRPTTYILSANHRLAPQLLAPDGTVGLRIPQDEFCHKLVRRLGHGVVSTSANRAGEPTPATYVAVDPKLVRAVDHVVGWRQEDVASVAPSRVVRFGADGQLEVVRE</sequence>
<evidence type="ECO:0000256" key="8">
    <source>
        <dbReference type="ARBA" id="ARBA00022741"/>
    </source>
</evidence>
<dbReference type="GO" id="GO:0005737">
    <property type="term" value="C:cytoplasm"/>
    <property type="evidence" value="ECO:0007669"/>
    <property type="project" value="UniProtKB-SubCell"/>
</dbReference>
<dbReference type="STRING" id="645990.SAMN00120144_1001"/>
<dbReference type="Gene3D" id="3.90.870.10">
    <property type="entry name" value="DHBP synthase"/>
    <property type="match status" value="1"/>
</dbReference>
<dbReference type="Pfam" id="PF01300">
    <property type="entry name" value="Sua5_yciO_yrdC"/>
    <property type="match status" value="1"/>
</dbReference>
<accession>A0A1W1VYL9</accession>
<evidence type="ECO:0000256" key="9">
    <source>
        <dbReference type="ARBA" id="ARBA00022840"/>
    </source>
</evidence>
<reference evidence="13 14" key="1">
    <citation type="submission" date="2017-04" db="EMBL/GenBank/DDBJ databases">
        <authorList>
            <person name="Afonso C.L."/>
            <person name="Miller P.J."/>
            <person name="Scott M.A."/>
            <person name="Spackman E."/>
            <person name="Goraichik I."/>
            <person name="Dimitrov K.M."/>
            <person name="Suarez D.L."/>
            <person name="Swayne D.E."/>
        </authorList>
    </citation>
    <scope>NUCLEOTIDE SEQUENCE [LARGE SCALE GENOMIC DNA]</scope>
    <source>
        <strain evidence="13 14">DSM 11622</strain>
    </source>
</reference>
<dbReference type="PROSITE" id="PS51163">
    <property type="entry name" value="YRDC"/>
    <property type="match status" value="1"/>
</dbReference>
<evidence type="ECO:0000256" key="7">
    <source>
        <dbReference type="ARBA" id="ARBA00022695"/>
    </source>
</evidence>
<dbReference type="AlphaFoldDB" id="A0A1W1VYL9"/>
<dbReference type="SUPFAM" id="SSF55821">
    <property type="entry name" value="YrdC/RibB"/>
    <property type="match status" value="1"/>
</dbReference>
<evidence type="ECO:0000256" key="10">
    <source>
        <dbReference type="ARBA" id="ARBA00029774"/>
    </source>
</evidence>
<evidence type="ECO:0000313" key="13">
    <source>
        <dbReference type="EMBL" id="SMB98201.1"/>
    </source>
</evidence>
<feature type="domain" description="YrdC-like" evidence="12">
    <location>
        <begin position="26"/>
        <end position="211"/>
    </location>
</feature>
<comment type="similarity">
    <text evidence="2">Belongs to the SUA5 family.</text>
</comment>
<evidence type="ECO:0000256" key="11">
    <source>
        <dbReference type="ARBA" id="ARBA00048366"/>
    </source>
</evidence>
<evidence type="ECO:0000313" key="14">
    <source>
        <dbReference type="Proteomes" id="UP000192266"/>
    </source>
</evidence>
<dbReference type="GO" id="GO:0000049">
    <property type="term" value="F:tRNA binding"/>
    <property type="evidence" value="ECO:0007669"/>
    <property type="project" value="TreeGrafter"/>
</dbReference>
<dbReference type="PANTHER" id="PTHR17490:SF16">
    <property type="entry name" value="THREONYLCARBAMOYL-AMP SYNTHASE"/>
    <property type="match status" value="1"/>
</dbReference>
<comment type="catalytic activity">
    <reaction evidence="11">
        <text>L-threonine + hydrogencarbonate + ATP = L-threonylcarbamoyladenylate + diphosphate + H2O</text>
        <dbReference type="Rhea" id="RHEA:36407"/>
        <dbReference type="ChEBI" id="CHEBI:15377"/>
        <dbReference type="ChEBI" id="CHEBI:17544"/>
        <dbReference type="ChEBI" id="CHEBI:30616"/>
        <dbReference type="ChEBI" id="CHEBI:33019"/>
        <dbReference type="ChEBI" id="CHEBI:57926"/>
        <dbReference type="ChEBI" id="CHEBI:73682"/>
        <dbReference type="EC" id="2.7.7.87"/>
    </reaction>
</comment>
<evidence type="ECO:0000256" key="1">
    <source>
        <dbReference type="ARBA" id="ARBA00004496"/>
    </source>
</evidence>
<keyword evidence="7" id="KW-0548">Nucleotidyltransferase</keyword>